<evidence type="ECO:0000259" key="5">
    <source>
        <dbReference type="SMART" id="SM00226"/>
    </source>
</evidence>
<protein>
    <submittedName>
        <fullName evidence="6">Protein tyrosine phosphatase</fullName>
    </submittedName>
</protein>
<feature type="domain" description="Phosphotyrosine protein phosphatase I" evidence="5">
    <location>
        <begin position="3"/>
        <end position="189"/>
    </location>
</feature>
<dbReference type="AlphaFoldDB" id="A0A172TIN9"/>
<keyword evidence="7" id="KW-1185">Reference proteome</keyword>
<keyword evidence="2" id="KW-0378">Hydrolase</keyword>
<evidence type="ECO:0000256" key="1">
    <source>
        <dbReference type="ARBA" id="ARBA00011063"/>
    </source>
</evidence>
<dbReference type="PANTHER" id="PTHR11717">
    <property type="entry name" value="LOW MOLECULAR WEIGHT PROTEIN TYROSINE PHOSPHATASE"/>
    <property type="match status" value="1"/>
</dbReference>
<keyword evidence="3" id="KW-0904">Protein phosphatase</keyword>
<dbReference type="InterPro" id="IPR017867">
    <property type="entry name" value="Tyr_phospatase_low_mol_wt"/>
</dbReference>
<organism evidence="6 7">
    <name type="scientific">Paenibacillus swuensis</name>
    <dbReference type="NCBI Taxonomy" id="1178515"/>
    <lineage>
        <taxon>Bacteria</taxon>
        <taxon>Bacillati</taxon>
        <taxon>Bacillota</taxon>
        <taxon>Bacilli</taxon>
        <taxon>Bacillales</taxon>
        <taxon>Paenibacillaceae</taxon>
        <taxon>Paenibacillus</taxon>
    </lineage>
</organism>
<dbReference type="SMART" id="SM00226">
    <property type="entry name" value="LMWPc"/>
    <property type="match status" value="1"/>
</dbReference>
<evidence type="ECO:0000256" key="3">
    <source>
        <dbReference type="ARBA" id="ARBA00022912"/>
    </source>
</evidence>
<dbReference type="InterPro" id="IPR036196">
    <property type="entry name" value="Ptyr_pPase_sf"/>
</dbReference>
<feature type="active site" description="Nucleophile" evidence="4">
    <location>
        <position position="9"/>
    </location>
</feature>
<dbReference type="SUPFAM" id="SSF52788">
    <property type="entry name" value="Phosphotyrosine protein phosphatases I"/>
    <property type="match status" value="1"/>
</dbReference>
<dbReference type="PANTHER" id="PTHR11717:SF31">
    <property type="entry name" value="LOW MOLECULAR WEIGHT PROTEIN-TYROSINE-PHOSPHATASE ETP-RELATED"/>
    <property type="match status" value="1"/>
</dbReference>
<name>A0A172TIN9_9BACL</name>
<dbReference type="RefSeq" id="WP_068606327.1">
    <property type="nucleotide sequence ID" value="NZ_CP011388.1"/>
</dbReference>
<evidence type="ECO:0000313" key="7">
    <source>
        <dbReference type="Proteomes" id="UP000076927"/>
    </source>
</evidence>
<dbReference type="GO" id="GO:0004725">
    <property type="term" value="F:protein tyrosine phosphatase activity"/>
    <property type="evidence" value="ECO:0007669"/>
    <property type="project" value="InterPro"/>
</dbReference>
<dbReference type="KEGG" id="pswu:SY83_10650"/>
<dbReference type="InterPro" id="IPR050438">
    <property type="entry name" value="LMW_PTPase"/>
</dbReference>
<dbReference type="Pfam" id="PF01451">
    <property type="entry name" value="LMWPc"/>
    <property type="match status" value="1"/>
</dbReference>
<evidence type="ECO:0000256" key="2">
    <source>
        <dbReference type="ARBA" id="ARBA00022801"/>
    </source>
</evidence>
<dbReference type="OrthoDB" id="9784339at2"/>
<reference evidence="6 7" key="1">
    <citation type="submission" date="2015-01" db="EMBL/GenBank/DDBJ databases">
        <title>Paenibacillus swuensis/DY6/whole genome sequencing.</title>
        <authorList>
            <person name="Kim M.K."/>
            <person name="Srinivasan S."/>
            <person name="Lee J.-J."/>
        </authorList>
    </citation>
    <scope>NUCLEOTIDE SEQUENCE [LARGE SCALE GENOMIC DNA]</scope>
    <source>
        <strain evidence="6 7">DY6</strain>
    </source>
</reference>
<dbReference type="Gene3D" id="3.40.50.2300">
    <property type="match status" value="1"/>
</dbReference>
<gene>
    <name evidence="6" type="ORF">SY83_10650</name>
</gene>
<dbReference type="PATRIC" id="fig|1178515.4.peg.2138"/>
<comment type="similarity">
    <text evidence="1">Belongs to the low molecular weight phosphotyrosine protein phosphatase family.</text>
</comment>
<dbReference type="PRINTS" id="PR00719">
    <property type="entry name" value="LMWPTPASE"/>
</dbReference>
<feature type="active site" evidence="4">
    <location>
        <position position="15"/>
    </location>
</feature>
<evidence type="ECO:0000256" key="4">
    <source>
        <dbReference type="PIRSR" id="PIRSR617867-1"/>
    </source>
</evidence>
<dbReference type="CDD" id="cd16344">
    <property type="entry name" value="LMWPAP"/>
    <property type="match status" value="1"/>
</dbReference>
<sequence>MKRNILFVCTGNTCRSPMAEAIFRDLAVKKGLQVEVRSAGVSALDGMPISRNSALVLQERQLSDRFSSNSISREWIEWADLILTMTASHKRTLIQMHPYAVDKTHTLNEYTQDGGAELDNLTALESLYSELQLKKSLGQPISREEKDRVRDLERSIPDFDIVDPFGGSLDIYRRCAEEIERALKKLAERL</sequence>
<dbReference type="STRING" id="1178515.SY83_10650"/>
<dbReference type="EMBL" id="CP011388">
    <property type="protein sequence ID" value="ANE46653.1"/>
    <property type="molecule type" value="Genomic_DNA"/>
</dbReference>
<dbReference type="InterPro" id="IPR023485">
    <property type="entry name" value="Ptyr_pPase"/>
</dbReference>
<proteinExistence type="inferred from homology"/>
<evidence type="ECO:0000313" key="6">
    <source>
        <dbReference type="EMBL" id="ANE46653.1"/>
    </source>
</evidence>
<accession>A0A172TIN9</accession>
<dbReference type="Proteomes" id="UP000076927">
    <property type="component" value="Chromosome"/>
</dbReference>